<feature type="non-terminal residue" evidence="1">
    <location>
        <position position="28"/>
    </location>
</feature>
<dbReference type="Proteomes" id="UP000663848">
    <property type="component" value="Unassembled WGS sequence"/>
</dbReference>
<evidence type="ECO:0000313" key="1">
    <source>
        <dbReference type="EMBL" id="CAF5123749.1"/>
    </source>
</evidence>
<dbReference type="EMBL" id="CAJOBR010081188">
    <property type="protein sequence ID" value="CAF5123749.1"/>
    <property type="molecule type" value="Genomic_DNA"/>
</dbReference>
<gene>
    <name evidence="1" type="ORF">QYT958_LOCUS46224</name>
</gene>
<reference evidence="1" key="1">
    <citation type="submission" date="2021-02" db="EMBL/GenBank/DDBJ databases">
        <authorList>
            <person name="Nowell W R."/>
        </authorList>
    </citation>
    <scope>NUCLEOTIDE SEQUENCE</scope>
</reference>
<dbReference type="AlphaFoldDB" id="A0A822FBR0"/>
<organism evidence="1 2">
    <name type="scientific">Rotaria socialis</name>
    <dbReference type="NCBI Taxonomy" id="392032"/>
    <lineage>
        <taxon>Eukaryota</taxon>
        <taxon>Metazoa</taxon>
        <taxon>Spiralia</taxon>
        <taxon>Gnathifera</taxon>
        <taxon>Rotifera</taxon>
        <taxon>Eurotatoria</taxon>
        <taxon>Bdelloidea</taxon>
        <taxon>Philodinida</taxon>
        <taxon>Philodinidae</taxon>
        <taxon>Rotaria</taxon>
    </lineage>
</organism>
<proteinExistence type="predicted"/>
<evidence type="ECO:0000313" key="2">
    <source>
        <dbReference type="Proteomes" id="UP000663848"/>
    </source>
</evidence>
<sequence>MDLKYTGRDIPWALPFGDHLHSTNSENN</sequence>
<name>A0A822FBR0_9BILA</name>
<comment type="caution">
    <text evidence="1">The sequence shown here is derived from an EMBL/GenBank/DDBJ whole genome shotgun (WGS) entry which is preliminary data.</text>
</comment>
<protein>
    <submittedName>
        <fullName evidence="1">Uncharacterized protein</fullName>
    </submittedName>
</protein>
<accession>A0A822FBR0</accession>